<evidence type="ECO:0000256" key="3">
    <source>
        <dbReference type="ARBA" id="ARBA00023163"/>
    </source>
</evidence>
<proteinExistence type="predicted"/>
<dbReference type="HOGENOM" id="CLU_020594_0_0_1"/>
<feature type="domain" description="Zn(2)-C6 fungal-type" evidence="6">
    <location>
        <begin position="149"/>
        <end position="207"/>
    </location>
</feature>
<dbReference type="GO" id="GO:0000981">
    <property type="term" value="F:DNA-binding transcription factor activity, RNA polymerase II-specific"/>
    <property type="evidence" value="ECO:0007669"/>
    <property type="project" value="InterPro"/>
</dbReference>
<dbReference type="RefSeq" id="XP_016252055.1">
    <property type="nucleotide sequence ID" value="XM_016390153.1"/>
</dbReference>
<evidence type="ECO:0000313" key="7">
    <source>
        <dbReference type="EMBL" id="KIW31839.1"/>
    </source>
</evidence>
<evidence type="ECO:0000313" key="8">
    <source>
        <dbReference type="Proteomes" id="UP000054466"/>
    </source>
</evidence>
<evidence type="ECO:0000259" key="6">
    <source>
        <dbReference type="SMART" id="SM00066"/>
    </source>
</evidence>
<evidence type="ECO:0000256" key="5">
    <source>
        <dbReference type="SAM" id="MobiDB-lite"/>
    </source>
</evidence>
<dbReference type="AlphaFoldDB" id="A0A0D2D7X8"/>
<evidence type="ECO:0000256" key="1">
    <source>
        <dbReference type="ARBA" id="ARBA00023015"/>
    </source>
</evidence>
<dbReference type="GO" id="GO:0008270">
    <property type="term" value="F:zinc ion binding"/>
    <property type="evidence" value="ECO:0007669"/>
    <property type="project" value="InterPro"/>
</dbReference>
<sequence>METSNSNNFTHIFVSRDPTPDTNGNTMLEDPTTALALPEQSDFGVMPTPRAAGWDFPIDHSWGWANNLSQTQTQTSDESVGWDETFESIFGHITSSDDQCYAPCETTLFSHGGDTIGEGVELTNPAPALSGQQVLSPLGSEPIQKHRMRKQNHSCDPCRLGKRACDLGGDGDRGATLRDGKPNTSCSACISRRLDCTASWLASRQSSQQARKRARTSYHKSGTDKLTGQVSENEKPPAADSTLPSDWLTSSSSEQELVRQHTGNAASAHQFNLYIDAIDVPMTDCLSEGCMPPKFPLGLAILPRLNSNSIISPYIRQAHSWIKDCWNTSTTSWSFPAAAPHLFLAVSILDSLFQQHGNPEHSAGTAARGALFSEVYKWVALATASQFWFERDDAKKSRARDLASATWHKAKTILFQNIAATDSFRLALSLILFGTICPPPPRDGGDDLHTDADFARREGVRRLQKLCIQATTILQHDCQLPRPRRQSGARGLFERQHPVQKLPAEVKEDLLELCGALEWLVVIMNSTAIITSGGRNCPIRPDKCAHDRSCLLMPRLTPKSSETDSTVARRHEEGLNDSIIARAKAEPHTITTMVHRDTTDEIVRHAIGRSGSLVILLYKALALLTYAVEDMQETESSYEDIHRHLRAVTTLVEIWRSTFGTYNVDTTLRIRRSPINVRSLIFHCSGDGDLAVLLFYKLLCRLDAEIANHQTSPARDRLSTTIRSKWTLYQDHRLASATQVSMIASIVSESMTGQEAYIPGIAYHPYPALVVQAHTLAVEAFTDNIQSCMLRMDTKQASEMGSGLNVCLQGLQGLKRSLVNFPNVNNDSEEPGSWHLPYSD</sequence>
<organism evidence="7 8">
    <name type="scientific">Cladophialophora immunda</name>
    <dbReference type="NCBI Taxonomy" id="569365"/>
    <lineage>
        <taxon>Eukaryota</taxon>
        <taxon>Fungi</taxon>
        <taxon>Dikarya</taxon>
        <taxon>Ascomycota</taxon>
        <taxon>Pezizomycotina</taxon>
        <taxon>Eurotiomycetes</taxon>
        <taxon>Chaetothyriomycetidae</taxon>
        <taxon>Chaetothyriales</taxon>
        <taxon>Herpotrichiellaceae</taxon>
        <taxon>Cladophialophora</taxon>
    </lineage>
</organism>
<dbReference type="GO" id="GO:0003677">
    <property type="term" value="F:DNA binding"/>
    <property type="evidence" value="ECO:0007669"/>
    <property type="project" value="UniProtKB-KW"/>
</dbReference>
<keyword evidence="4" id="KW-0539">Nucleus</keyword>
<dbReference type="Gene3D" id="4.10.240.10">
    <property type="entry name" value="Zn(2)-C6 fungal-type DNA-binding domain"/>
    <property type="match status" value="1"/>
</dbReference>
<keyword evidence="1" id="KW-0805">Transcription regulation</keyword>
<dbReference type="Proteomes" id="UP000054466">
    <property type="component" value="Unassembled WGS sequence"/>
</dbReference>
<name>A0A0D2D7X8_9EURO</name>
<feature type="compositionally biased region" description="Polar residues" evidence="5">
    <location>
        <begin position="1"/>
        <end position="10"/>
    </location>
</feature>
<dbReference type="VEuPathDB" id="FungiDB:PV07_03432"/>
<dbReference type="InterPro" id="IPR001138">
    <property type="entry name" value="Zn2Cys6_DnaBD"/>
</dbReference>
<keyword evidence="8" id="KW-1185">Reference proteome</keyword>
<dbReference type="InterPro" id="IPR036864">
    <property type="entry name" value="Zn2-C6_fun-type_DNA-bd_sf"/>
</dbReference>
<keyword evidence="2" id="KW-0238">DNA-binding</keyword>
<feature type="compositionally biased region" description="Polar residues" evidence="5">
    <location>
        <begin position="242"/>
        <end position="253"/>
    </location>
</feature>
<dbReference type="EMBL" id="KN847041">
    <property type="protein sequence ID" value="KIW31839.1"/>
    <property type="molecule type" value="Genomic_DNA"/>
</dbReference>
<keyword evidence="3" id="KW-0804">Transcription</keyword>
<evidence type="ECO:0000256" key="4">
    <source>
        <dbReference type="ARBA" id="ARBA00023242"/>
    </source>
</evidence>
<dbReference type="SMART" id="SM00066">
    <property type="entry name" value="GAL4"/>
    <property type="match status" value="1"/>
</dbReference>
<accession>A0A0D2D7X8</accession>
<feature type="region of interest" description="Disordered" evidence="5">
    <location>
        <begin position="206"/>
        <end position="253"/>
    </location>
</feature>
<dbReference type="CDD" id="cd00067">
    <property type="entry name" value="GAL4"/>
    <property type="match status" value="1"/>
</dbReference>
<dbReference type="GeneID" id="27342626"/>
<reference evidence="7 8" key="1">
    <citation type="submission" date="2015-01" db="EMBL/GenBank/DDBJ databases">
        <title>The Genome Sequence of Cladophialophora immunda CBS83496.</title>
        <authorList>
            <consortium name="The Broad Institute Genomics Platform"/>
            <person name="Cuomo C."/>
            <person name="de Hoog S."/>
            <person name="Gorbushina A."/>
            <person name="Stielow B."/>
            <person name="Teixiera M."/>
            <person name="Abouelleil A."/>
            <person name="Chapman S.B."/>
            <person name="Priest M."/>
            <person name="Young S.K."/>
            <person name="Wortman J."/>
            <person name="Nusbaum C."/>
            <person name="Birren B."/>
        </authorList>
    </citation>
    <scope>NUCLEOTIDE SEQUENCE [LARGE SCALE GENOMIC DNA]</scope>
    <source>
        <strain evidence="7 8">CBS 83496</strain>
    </source>
</reference>
<dbReference type="STRING" id="569365.A0A0D2D7X8"/>
<feature type="region of interest" description="Disordered" evidence="5">
    <location>
        <begin position="1"/>
        <end position="24"/>
    </location>
</feature>
<dbReference type="OrthoDB" id="2123952at2759"/>
<gene>
    <name evidence="7" type="ORF">PV07_03432</name>
</gene>
<dbReference type="SUPFAM" id="SSF57701">
    <property type="entry name" value="Zn2/Cys6 DNA-binding domain"/>
    <property type="match status" value="1"/>
</dbReference>
<protein>
    <recommendedName>
        <fullName evidence="6">Zn(2)-C6 fungal-type domain-containing protein</fullName>
    </recommendedName>
</protein>
<evidence type="ECO:0000256" key="2">
    <source>
        <dbReference type="ARBA" id="ARBA00023125"/>
    </source>
</evidence>